<evidence type="ECO:0000256" key="4">
    <source>
        <dbReference type="ARBA" id="ARBA00022859"/>
    </source>
</evidence>
<proteinExistence type="predicted"/>
<dbReference type="InterPro" id="IPR011162">
    <property type="entry name" value="MHC_I/II-like_Ag-recog"/>
</dbReference>
<protein>
    <recommendedName>
        <fullName evidence="8">MHC class I-like antigen recognition-like domain-containing protein</fullName>
    </recommendedName>
</protein>
<reference evidence="9" key="3">
    <citation type="submission" date="2025-09" db="UniProtKB">
        <authorList>
            <consortium name="Ensembl"/>
        </authorList>
    </citation>
    <scope>IDENTIFICATION</scope>
</reference>
<dbReference type="Proteomes" id="UP000008225">
    <property type="component" value="Chromosome 4"/>
</dbReference>
<dbReference type="Ensembl" id="ENSCJAT00000129835.1">
    <property type="protein sequence ID" value="ENSCJAP00000092908.1"/>
    <property type="gene ID" value="ENSCJAG00000070558.1"/>
</dbReference>
<keyword evidence="5" id="KW-0472">Membrane</keyword>
<feature type="region of interest" description="Disordered" evidence="7">
    <location>
        <begin position="147"/>
        <end position="256"/>
    </location>
</feature>
<organism evidence="9 10">
    <name type="scientific">Callithrix jacchus</name>
    <name type="common">White-tufted-ear marmoset</name>
    <name type="synonym">Simia Jacchus</name>
    <dbReference type="NCBI Taxonomy" id="9483"/>
    <lineage>
        <taxon>Eukaryota</taxon>
        <taxon>Metazoa</taxon>
        <taxon>Chordata</taxon>
        <taxon>Craniata</taxon>
        <taxon>Vertebrata</taxon>
        <taxon>Euteleostomi</taxon>
        <taxon>Mammalia</taxon>
        <taxon>Eutheria</taxon>
        <taxon>Euarchontoglires</taxon>
        <taxon>Primates</taxon>
        <taxon>Haplorrhini</taxon>
        <taxon>Platyrrhini</taxon>
        <taxon>Cebidae</taxon>
        <taxon>Callitrichinae</taxon>
        <taxon>Callithrix</taxon>
        <taxon>Callithrix</taxon>
    </lineage>
</organism>
<accession>A0A8I3WXX4</accession>
<dbReference type="GO" id="GO:0005615">
    <property type="term" value="C:extracellular space"/>
    <property type="evidence" value="ECO:0007669"/>
    <property type="project" value="TreeGrafter"/>
</dbReference>
<sequence length="285" mass="30321">SQGLGDTKGRVCIGEVPRWRFPTPLNFTSSPKLCGVLPAYSRVSQLPLPLGIGFLEKPISVAAVPVLKFSRTHWDSDSPDTEEGVSSIALNPPPSALWGPGPDPDLGGLPIREVFLHRRVPAGSGEPCFISVGYVDHTQFVRFHSDAASPRWEPRAPWMEQERPDSWDPETLTLKASAQTHRGNCGPCSATTPQSEAGSDPGPGSRSDHGPPHPPRTAHVAPSLRSTEAAGPTQMLDPGKPQTPLPGFLFNLGPNPEGWSGRGRGLVGCADRGGGARVSHLPDEL</sequence>
<evidence type="ECO:0000313" key="9">
    <source>
        <dbReference type="Ensembl" id="ENSCJAP00000092908.1"/>
    </source>
</evidence>
<dbReference type="GO" id="GO:0001916">
    <property type="term" value="P:positive regulation of T cell mediated cytotoxicity"/>
    <property type="evidence" value="ECO:0007669"/>
    <property type="project" value="TreeGrafter"/>
</dbReference>
<dbReference type="GO" id="GO:0098553">
    <property type="term" value="C:lumenal side of endoplasmic reticulum membrane"/>
    <property type="evidence" value="ECO:0007669"/>
    <property type="project" value="UniProtKB-ARBA"/>
</dbReference>
<dbReference type="GO" id="GO:0009897">
    <property type="term" value="C:external side of plasma membrane"/>
    <property type="evidence" value="ECO:0007669"/>
    <property type="project" value="TreeGrafter"/>
</dbReference>
<dbReference type="PANTHER" id="PTHR16675:SF251">
    <property type="entry name" value="HLA CLASS I HISTOCOMPATIBILITY ANTIGEN, C ALPHA CHAIN"/>
    <property type="match status" value="1"/>
</dbReference>
<dbReference type="InterPro" id="IPR011161">
    <property type="entry name" value="MHC_I-like_Ag-recog"/>
</dbReference>
<evidence type="ECO:0000256" key="1">
    <source>
        <dbReference type="ARBA" id="ARBA00004167"/>
    </source>
</evidence>
<dbReference type="InterPro" id="IPR037055">
    <property type="entry name" value="MHC_I-like_Ag-recog_sf"/>
</dbReference>
<keyword evidence="2" id="KW-0490">MHC I</keyword>
<keyword evidence="10" id="KW-1185">Reference proteome</keyword>
<keyword evidence="6" id="KW-0325">Glycoprotein</keyword>
<evidence type="ECO:0000313" key="10">
    <source>
        <dbReference type="Proteomes" id="UP000008225"/>
    </source>
</evidence>
<keyword evidence="4" id="KW-0391">Immunity</keyword>
<dbReference type="GO" id="GO:0002486">
    <property type="term" value="P:antigen processing and presentation of endogenous peptide antigen via MHC class I via ER pathway, TAP-independent"/>
    <property type="evidence" value="ECO:0007669"/>
    <property type="project" value="TreeGrafter"/>
</dbReference>
<dbReference type="GO" id="GO:0006955">
    <property type="term" value="P:immune response"/>
    <property type="evidence" value="ECO:0007669"/>
    <property type="project" value="TreeGrafter"/>
</dbReference>
<feature type="domain" description="MHC class I-like antigen recognition-like" evidence="8">
    <location>
        <begin position="122"/>
        <end position="199"/>
    </location>
</feature>
<dbReference type="Pfam" id="PF00129">
    <property type="entry name" value="MHC_I"/>
    <property type="match status" value="1"/>
</dbReference>
<dbReference type="GO" id="GO:0002476">
    <property type="term" value="P:antigen processing and presentation of endogenous peptide antigen via MHC class Ib"/>
    <property type="evidence" value="ECO:0007669"/>
    <property type="project" value="TreeGrafter"/>
</dbReference>
<reference evidence="9 10" key="1">
    <citation type="submission" date="2009-03" db="EMBL/GenBank/DDBJ databases">
        <authorList>
            <person name="Warren W."/>
            <person name="Ye L."/>
            <person name="Minx P."/>
            <person name="Worley K."/>
            <person name="Gibbs R."/>
            <person name="Wilson R.K."/>
        </authorList>
    </citation>
    <scope>NUCLEOTIDE SEQUENCE [LARGE SCALE GENOMIC DNA]</scope>
</reference>
<dbReference type="GO" id="GO:0042612">
    <property type="term" value="C:MHC class I protein complex"/>
    <property type="evidence" value="ECO:0007669"/>
    <property type="project" value="UniProtKB-KW"/>
</dbReference>
<evidence type="ECO:0000256" key="2">
    <source>
        <dbReference type="ARBA" id="ARBA00022451"/>
    </source>
</evidence>
<dbReference type="PANTHER" id="PTHR16675">
    <property type="entry name" value="MHC CLASS I-RELATED"/>
    <property type="match status" value="1"/>
</dbReference>
<evidence type="ECO:0000256" key="7">
    <source>
        <dbReference type="SAM" id="MobiDB-lite"/>
    </source>
</evidence>
<dbReference type="SUPFAM" id="SSF54452">
    <property type="entry name" value="MHC antigen-recognition domain"/>
    <property type="match status" value="1"/>
</dbReference>
<dbReference type="GO" id="GO:0042605">
    <property type="term" value="F:peptide antigen binding"/>
    <property type="evidence" value="ECO:0007669"/>
    <property type="project" value="TreeGrafter"/>
</dbReference>
<dbReference type="GO" id="GO:0005102">
    <property type="term" value="F:signaling receptor binding"/>
    <property type="evidence" value="ECO:0007669"/>
    <property type="project" value="TreeGrafter"/>
</dbReference>
<name>A0A8I3WXX4_CALJA</name>
<reference evidence="9" key="2">
    <citation type="submission" date="2025-08" db="UniProtKB">
        <authorList>
            <consortium name="Ensembl"/>
        </authorList>
    </citation>
    <scope>IDENTIFICATION</scope>
</reference>
<dbReference type="GO" id="GO:0030670">
    <property type="term" value="C:phagocytic vesicle membrane"/>
    <property type="evidence" value="ECO:0007669"/>
    <property type="project" value="UniProtKB-ARBA"/>
</dbReference>
<dbReference type="Gene3D" id="3.30.500.10">
    <property type="entry name" value="MHC class I-like antigen recognition-like"/>
    <property type="match status" value="1"/>
</dbReference>
<dbReference type="GeneTree" id="ENSGT01050000248270"/>
<evidence type="ECO:0000256" key="6">
    <source>
        <dbReference type="ARBA" id="ARBA00023180"/>
    </source>
</evidence>
<dbReference type="InterPro" id="IPR050208">
    <property type="entry name" value="MHC_class-I_related"/>
</dbReference>
<evidence type="ECO:0000256" key="3">
    <source>
        <dbReference type="ARBA" id="ARBA00022729"/>
    </source>
</evidence>
<evidence type="ECO:0000259" key="8">
    <source>
        <dbReference type="Pfam" id="PF00129"/>
    </source>
</evidence>
<dbReference type="AlphaFoldDB" id="A0A8I3WXX4"/>
<keyword evidence="3" id="KW-0732">Signal</keyword>
<comment type="subcellular location">
    <subcellularLocation>
        <location evidence="1">Membrane</location>
        <topology evidence="1">Single-pass membrane protein</topology>
    </subcellularLocation>
</comment>
<evidence type="ECO:0000256" key="5">
    <source>
        <dbReference type="ARBA" id="ARBA00023136"/>
    </source>
</evidence>